<evidence type="ECO:0000256" key="3">
    <source>
        <dbReference type="SAM" id="Coils"/>
    </source>
</evidence>
<reference evidence="6" key="1">
    <citation type="journal article" date="2022" name="Toxins">
        <title>Genomic Analysis of Sphingopyxis sp. USTB-05 for Biodegrading Cyanobacterial Hepatotoxins.</title>
        <authorList>
            <person name="Liu C."/>
            <person name="Xu Q."/>
            <person name="Zhao Z."/>
            <person name="Zhang H."/>
            <person name="Liu X."/>
            <person name="Yin C."/>
            <person name="Liu Y."/>
            <person name="Yan H."/>
        </authorList>
    </citation>
    <scope>NUCLEOTIDE SEQUENCE</scope>
    <source>
        <strain evidence="6">NBD5</strain>
    </source>
</reference>
<dbReference type="Gene3D" id="3.30.910.20">
    <property type="entry name" value="Skp domain"/>
    <property type="match status" value="1"/>
</dbReference>
<dbReference type="PANTHER" id="PTHR35089:SF1">
    <property type="entry name" value="CHAPERONE PROTEIN SKP"/>
    <property type="match status" value="1"/>
</dbReference>
<dbReference type="SUPFAM" id="SSF111384">
    <property type="entry name" value="OmpH-like"/>
    <property type="match status" value="1"/>
</dbReference>
<feature type="coiled-coil region" evidence="3">
    <location>
        <begin position="94"/>
        <end position="121"/>
    </location>
</feature>
<proteinExistence type="inferred from homology"/>
<feature type="signal peptide" evidence="5">
    <location>
        <begin position="1"/>
        <end position="23"/>
    </location>
</feature>
<comment type="similarity">
    <text evidence="1">Belongs to the Skp family.</text>
</comment>
<dbReference type="EMBL" id="CP084930">
    <property type="protein sequence ID" value="USI72504.1"/>
    <property type="molecule type" value="Genomic_DNA"/>
</dbReference>
<dbReference type="Pfam" id="PF03938">
    <property type="entry name" value="OmpH"/>
    <property type="match status" value="1"/>
</dbReference>
<protein>
    <submittedName>
        <fullName evidence="6">OmpH family outer membrane protein</fullName>
    </submittedName>
</protein>
<dbReference type="Proteomes" id="UP001056937">
    <property type="component" value="Chromosome 1"/>
</dbReference>
<keyword evidence="2 5" id="KW-0732">Signal</keyword>
<feature type="chain" id="PRO_5046721818" evidence="5">
    <location>
        <begin position="24"/>
        <end position="199"/>
    </location>
</feature>
<evidence type="ECO:0000313" key="7">
    <source>
        <dbReference type="Proteomes" id="UP001056937"/>
    </source>
</evidence>
<dbReference type="RefSeq" id="WP_252166311.1">
    <property type="nucleotide sequence ID" value="NZ_CP084930.1"/>
</dbReference>
<dbReference type="InterPro" id="IPR024930">
    <property type="entry name" value="Skp_dom_sf"/>
</dbReference>
<evidence type="ECO:0000256" key="5">
    <source>
        <dbReference type="SAM" id="SignalP"/>
    </source>
</evidence>
<keyword evidence="7" id="KW-1185">Reference proteome</keyword>
<keyword evidence="3" id="KW-0175">Coiled coil</keyword>
<evidence type="ECO:0000256" key="2">
    <source>
        <dbReference type="ARBA" id="ARBA00022729"/>
    </source>
</evidence>
<name>A0ABY4X6J8_9SPHN</name>
<evidence type="ECO:0000313" key="6">
    <source>
        <dbReference type="EMBL" id="USI72504.1"/>
    </source>
</evidence>
<sequence>MTKSFKSALFIAAAVVAAGPAFAQVLVVDFNRVFQESAAAKSGTQQLQTKFNTQLTQRRTSFQSAAQAYNSQLESARKAAKPNTPLPAATQTALQQAGEAAQKAQQELQETQEDVNEAAGYVRQQIIERATPLAEQIRAERKAQVVVAKEQVLAADPSIDVTSVLIQRLDASFPTPSVTPPQQGAAPAATGNRAAPTGR</sequence>
<feature type="region of interest" description="Disordered" evidence="4">
    <location>
        <begin position="173"/>
        <end position="199"/>
    </location>
</feature>
<evidence type="ECO:0000256" key="1">
    <source>
        <dbReference type="ARBA" id="ARBA00009091"/>
    </source>
</evidence>
<organism evidence="6 7">
    <name type="scientific">Sphingomonas morindae</name>
    <dbReference type="NCBI Taxonomy" id="1541170"/>
    <lineage>
        <taxon>Bacteria</taxon>
        <taxon>Pseudomonadati</taxon>
        <taxon>Pseudomonadota</taxon>
        <taxon>Alphaproteobacteria</taxon>
        <taxon>Sphingomonadales</taxon>
        <taxon>Sphingomonadaceae</taxon>
        <taxon>Sphingomonas</taxon>
    </lineage>
</organism>
<dbReference type="PANTHER" id="PTHR35089">
    <property type="entry name" value="CHAPERONE PROTEIN SKP"/>
    <property type="match status" value="1"/>
</dbReference>
<dbReference type="SMART" id="SM00935">
    <property type="entry name" value="OmpH"/>
    <property type="match status" value="1"/>
</dbReference>
<dbReference type="InterPro" id="IPR005632">
    <property type="entry name" value="Chaperone_Skp"/>
</dbReference>
<accession>A0ABY4X6J8</accession>
<gene>
    <name evidence="6" type="ORF">LHA26_14600</name>
</gene>
<evidence type="ECO:0000256" key="4">
    <source>
        <dbReference type="SAM" id="MobiDB-lite"/>
    </source>
</evidence>
<feature type="compositionally biased region" description="Low complexity" evidence="4">
    <location>
        <begin position="180"/>
        <end position="199"/>
    </location>
</feature>